<evidence type="ECO:0000313" key="6">
    <source>
        <dbReference type="Proteomes" id="UP000054166"/>
    </source>
</evidence>
<feature type="region of interest" description="Disordered" evidence="2">
    <location>
        <begin position="278"/>
        <end position="315"/>
    </location>
</feature>
<dbReference type="GO" id="GO:0005737">
    <property type="term" value="C:cytoplasm"/>
    <property type="evidence" value="ECO:0007669"/>
    <property type="project" value="TreeGrafter"/>
</dbReference>
<evidence type="ECO:0000256" key="3">
    <source>
        <dbReference type="SAM" id="Phobius"/>
    </source>
</evidence>
<evidence type="ECO:0000259" key="4">
    <source>
        <dbReference type="PROSITE" id="PS50006"/>
    </source>
</evidence>
<dbReference type="SUPFAM" id="SSF49879">
    <property type="entry name" value="SMAD/FHA domain"/>
    <property type="match status" value="1"/>
</dbReference>
<dbReference type="OrthoDB" id="687730at2759"/>
<protein>
    <recommendedName>
        <fullName evidence="4">FHA domain-containing protein</fullName>
    </recommendedName>
</protein>
<feature type="region of interest" description="Disordered" evidence="2">
    <location>
        <begin position="509"/>
        <end position="530"/>
    </location>
</feature>
<dbReference type="PANTHER" id="PTHR15715">
    <property type="entry name" value="CENTROSOMAL PROTEIN OF 170 KDA"/>
    <property type="match status" value="1"/>
</dbReference>
<sequence length="800" mass="86636">MPAPTPFAPPSATTMLAPFPALYLYPLNADSFVKHINLTNNQRVKIGRQTNARTVPAENNGYFDSKVLSRQHAEVWEENAKIFIKDVKSSNGTFINGERLSPEGLESQPYELKSDDIVEFGIDIVGEDNKTIIHHKVAARVVCVFSEQDAHVAARAEQHQHQLQQQQQQQHSQHQQNPATSPASGAASGLGGRPPQPNGSAAFSFVPGSNTGARRPPMQPQGLGGMGGMGAGSVRAPGKSGLTFDHILSRLQGELQKSRETGAELHNLTGAMNDIHDTLGGSLPPNLPPYPSALPPVRPSTTQNQDPPEPSTSPPALLAELQSQLHDTQSSLANHVDKVRALETVFAEHDAIKREVGVLRQLVEKRDRENEDFGAAGGALDDDDARSIRTIVPHELERVEEEDEDQITKQEQEQHDEDEEEERRTRRVELGRPRTPEPMSLGMTHDEEDIARSSSPRQSVIDELFQRLTTLSSQLESAIELSSSLQAQHAAAQSTISVLESKVSSLESLVQQSQVSPPPAAEPAPPHPDTLTQMLNDWKKSVEGQWSSVREEWASERERLASAREEWESKVKSVETNLGTTAAKFDAGLASLAVLQRQQQHAQALGLGNGEIVKGGFHGSSSGRGGLVTPPSPRSLSADSNRPRQRRKRTSSSRGRGRSTSIDVIDRGAESESSTSSTHASLGRPYTPSLPDDSSDVDSLRKDSTDSNPNSLQNSKDAGSVHQLETPESSIHRVPVTSVAWTDSPVPDSLASSISKGFGHENAAQRPPPFDARMTTLSTAVGVVILSVAAAAVIWRVKPE</sequence>
<evidence type="ECO:0000313" key="5">
    <source>
        <dbReference type="EMBL" id="KIM79867.1"/>
    </source>
</evidence>
<feature type="region of interest" description="Disordered" evidence="2">
    <location>
        <begin position="154"/>
        <end position="231"/>
    </location>
</feature>
<feature type="compositionally biased region" description="Basic residues" evidence="2">
    <location>
        <begin position="643"/>
        <end position="657"/>
    </location>
</feature>
<dbReference type="Proteomes" id="UP000054166">
    <property type="component" value="Unassembled WGS sequence"/>
</dbReference>
<dbReference type="EMBL" id="KN833007">
    <property type="protein sequence ID" value="KIM79867.1"/>
    <property type="molecule type" value="Genomic_DNA"/>
</dbReference>
<dbReference type="STRING" id="765440.A0A0C3BRA9"/>
<feature type="domain" description="FHA" evidence="4">
    <location>
        <begin position="44"/>
        <end position="100"/>
    </location>
</feature>
<keyword evidence="3" id="KW-0472">Membrane</keyword>
<dbReference type="InParanoid" id="A0A0C3BRA9"/>
<dbReference type="InterPro" id="IPR008984">
    <property type="entry name" value="SMAD_FHA_dom_sf"/>
</dbReference>
<feature type="region of interest" description="Disordered" evidence="2">
    <location>
        <begin position="368"/>
        <end position="387"/>
    </location>
</feature>
<organism evidence="5 6">
    <name type="scientific">Piloderma croceum (strain F 1598)</name>
    <dbReference type="NCBI Taxonomy" id="765440"/>
    <lineage>
        <taxon>Eukaryota</taxon>
        <taxon>Fungi</taxon>
        <taxon>Dikarya</taxon>
        <taxon>Basidiomycota</taxon>
        <taxon>Agaricomycotina</taxon>
        <taxon>Agaricomycetes</taxon>
        <taxon>Agaricomycetidae</taxon>
        <taxon>Atheliales</taxon>
        <taxon>Atheliaceae</taxon>
        <taxon>Piloderma</taxon>
    </lineage>
</organism>
<feature type="region of interest" description="Disordered" evidence="2">
    <location>
        <begin position="616"/>
        <end position="731"/>
    </location>
</feature>
<dbReference type="Pfam" id="PF00498">
    <property type="entry name" value="FHA"/>
    <property type="match status" value="1"/>
</dbReference>
<dbReference type="InterPro" id="IPR051176">
    <property type="entry name" value="Cent_Immune-Sig_Mod"/>
</dbReference>
<keyword evidence="3" id="KW-0812">Transmembrane</keyword>
<feature type="transmembrane region" description="Helical" evidence="3">
    <location>
        <begin position="774"/>
        <end position="795"/>
    </location>
</feature>
<keyword evidence="6" id="KW-1185">Reference proteome</keyword>
<feature type="region of interest" description="Disordered" evidence="2">
    <location>
        <begin position="743"/>
        <end position="767"/>
    </location>
</feature>
<accession>A0A0C3BRA9</accession>
<feature type="compositionally biased region" description="Basic and acidic residues" evidence="2">
    <location>
        <begin position="422"/>
        <end position="435"/>
    </location>
</feature>
<evidence type="ECO:0000256" key="2">
    <source>
        <dbReference type="SAM" id="MobiDB-lite"/>
    </source>
</evidence>
<evidence type="ECO:0000256" key="1">
    <source>
        <dbReference type="SAM" id="Coils"/>
    </source>
</evidence>
<keyword evidence="3" id="KW-1133">Transmembrane helix</keyword>
<feature type="compositionally biased region" description="Gly residues" evidence="2">
    <location>
        <begin position="616"/>
        <end position="626"/>
    </location>
</feature>
<feature type="compositionally biased region" description="Pro residues" evidence="2">
    <location>
        <begin position="516"/>
        <end position="528"/>
    </location>
</feature>
<name>A0A0C3BRA9_PILCF</name>
<dbReference type="PANTHER" id="PTHR15715:SF37">
    <property type="entry name" value="LD47843P"/>
    <property type="match status" value="1"/>
</dbReference>
<dbReference type="InterPro" id="IPR000253">
    <property type="entry name" value="FHA_dom"/>
</dbReference>
<feature type="compositionally biased region" description="Low complexity" evidence="2">
    <location>
        <begin position="671"/>
        <end position="681"/>
    </location>
</feature>
<proteinExistence type="predicted"/>
<dbReference type="AlphaFoldDB" id="A0A0C3BRA9"/>
<feature type="compositionally biased region" description="Low complexity" evidence="2">
    <location>
        <begin position="161"/>
        <end position="187"/>
    </location>
</feature>
<feature type="compositionally biased region" description="Polar residues" evidence="2">
    <location>
        <begin position="706"/>
        <end position="717"/>
    </location>
</feature>
<reference evidence="5 6" key="1">
    <citation type="submission" date="2014-04" db="EMBL/GenBank/DDBJ databases">
        <authorList>
            <consortium name="DOE Joint Genome Institute"/>
            <person name="Kuo A."/>
            <person name="Tarkka M."/>
            <person name="Buscot F."/>
            <person name="Kohler A."/>
            <person name="Nagy L.G."/>
            <person name="Floudas D."/>
            <person name="Copeland A."/>
            <person name="Barry K.W."/>
            <person name="Cichocki N."/>
            <person name="Veneault-Fourrey C."/>
            <person name="LaButti K."/>
            <person name="Lindquist E.A."/>
            <person name="Lipzen A."/>
            <person name="Lundell T."/>
            <person name="Morin E."/>
            <person name="Murat C."/>
            <person name="Sun H."/>
            <person name="Tunlid A."/>
            <person name="Henrissat B."/>
            <person name="Grigoriev I.V."/>
            <person name="Hibbett D.S."/>
            <person name="Martin F."/>
            <person name="Nordberg H.P."/>
            <person name="Cantor M.N."/>
            <person name="Hua S.X."/>
        </authorList>
    </citation>
    <scope>NUCLEOTIDE SEQUENCE [LARGE SCALE GENOMIC DNA]</scope>
    <source>
        <strain evidence="5 6">F 1598</strain>
    </source>
</reference>
<feature type="region of interest" description="Disordered" evidence="2">
    <location>
        <begin position="394"/>
        <end position="442"/>
    </location>
</feature>
<gene>
    <name evidence="5" type="ORF">PILCRDRAFT_823052</name>
</gene>
<dbReference type="PROSITE" id="PS50006">
    <property type="entry name" value="FHA_DOMAIN"/>
    <property type="match status" value="1"/>
</dbReference>
<keyword evidence="1" id="KW-0175">Coiled coil</keyword>
<feature type="coiled-coil region" evidence="1">
    <location>
        <begin position="550"/>
        <end position="577"/>
    </location>
</feature>
<reference evidence="6" key="2">
    <citation type="submission" date="2015-01" db="EMBL/GenBank/DDBJ databases">
        <title>Evolutionary Origins and Diversification of the Mycorrhizal Mutualists.</title>
        <authorList>
            <consortium name="DOE Joint Genome Institute"/>
            <consortium name="Mycorrhizal Genomics Consortium"/>
            <person name="Kohler A."/>
            <person name="Kuo A."/>
            <person name="Nagy L.G."/>
            <person name="Floudas D."/>
            <person name="Copeland A."/>
            <person name="Barry K.W."/>
            <person name="Cichocki N."/>
            <person name="Veneault-Fourrey C."/>
            <person name="LaButti K."/>
            <person name="Lindquist E.A."/>
            <person name="Lipzen A."/>
            <person name="Lundell T."/>
            <person name="Morin E."/>
            <person name="Murat C."/>
            <person name="Riley R."/>
            <person name="Ohm R."/>
            <person name="Sun H."/>
            <person name="Tunlid A."/>
            <person name="Henrissat B."/>
            <person name="Grigoriev I.V."/>
            <person name="Hibbett D.S."/>
            <person name="Martin F."/>
        </authorList>
    </citation>
    <scope>NUCLEOTIDE SEQUENCE [LARGE SCALE GENOMIC DNA]</scope>
    <source>
        <strain evidence="6">F 1598</strain>
    </source>
</reference>
<feature type="compositionally biased region" description="Gly residues" evidence="2">
    <location>
        <begin position="222"/>
        <end position="231"/>
    </location>
</feature>
<feature type="compositionally biased region" description="Pro residues" evidence="2">
    <location>
        <begin position="285"/>
        <end position="298"/>
    </location>
</feature>
<dbReference type="SMART" id="SM00240">
    <property type="entry name" value="FHA"/>
    <property type="match status" value="1"/>
</dbReference>
<dbReference type="Gene3D" id="2.60.200.20">
    <property type="match status" value="1"/>
</dbReference>
<dbReference type="HOGENOM" id="CLU_007871_1_0_1"/>